<dbReference type="AlphaFoldDB" id="A0A164Y8W1"/>
<keyword evidence="3" id="KW-1185">Reference proteome</keyword>
<name>A0A164Y8W1_9AGAM</name>
<accession>A0A164Y8W1</accession>
<gene>
    <name evidence="2" type="ORF">SISNIDRAFT_283534</name>
</gene>
<dbReference type="Proteomes" id="UP000076722">
    <property type="component" value="Unassembled WGS sequence"/>
</dbReference>
<feature type="region of interest" description="Disordered" evidence="1">
    <location>
        <begin position="1"/>
        <end position="36"/>
    </location>
</feature>
<evidence type="ECO:0000313" key="3">
    <source>
        <dbReference type="Proteomes" id="UP000076722"/>
    </source>
</evidence>
<feature type="compositionally biased region" description="Polar residues" evidence="1">
    <location>
        <begin position="1"/>
        <end position="15"/>
    </location>
</feature>
<protein>
    <submittedName>
        <fullName evidence="2">Uncharacterized protein</fullName>
    </submittedName>
</protein>
<evidence type="ECO:0000313" key="2">
    <source>
        <dbReference type="EMBL" id="KZS96695.1"/>
    </source>
</evidence>
<proteinExistence type="predicted"/>
<evidence type="ECO:0000256" key="1">
    <source>
        <dbReference type="SAM" id="MobiDB-lite"/>
    </source>
</evidence>
<dbReference type="EMBL" id="KV419398">
    <property type="protein sequence ID" value="KZS96695.1"/>
    <property type="molecule type" value="Genomic_DNA"/>
</dbReference>
<sequence>MSASESTRPSRSYGSLQPRPWHNRRSNSIRPIVHPPSRPIFQLPKVDASPEPSHAEIIHHAHYMQLPTEGWIFGVVQKAISDKLAAVKAEMLKTKSSQSAPPKPTTWLTELIEEPSALRHLYIRSPSGLRAASMATASKPMSNNTSADARNECVLGDEARAAHPQWLGVDLNLQATEWASSLGEADLFLCVHAPRLVMLRLNLDGQKGLQTICGLSHTSFPQLRILVITSNTPISYSCGCQACVFASLDVPTSHPAILRLLQQTPALERLSLRNVPILYGTYMSAPPRLRELQELSFRYDHVEVDHALTRSLTFSIAPHLRKHTLTCKGFRGKVKTEVIGRDWSDLRRHHKVLGLDMLSGLPVPQDER</sequence>
<organism evidence="2 3">
    <name type="scientific">Sistotremastrum niveocremeum HHB9708</name>
    <dbReference type="NCBI Taxonomy" id="1314777"/>
    <lineage>
        <taxon>Eukaryota</taxon>
        <taxon>Fungi</taxon>
        <taxon>Dikarya</taxon>
        <taxon>Basidiomycota</taxon>
        <taxon>Agaricomycotina</taxon>
        <taxon>Agaricomycetes</taxon>
        <taxon>Sistotremastrales</taxon>
        <taxon>Sistotremastraceae</taxon>
        <taxon>Sertulicium</taxon>
        <taxon>Sertulicium niveocremeum</taxon>
    </lineage>
</organism>
<reference evidence="2 3" key="1">
    <citation type="journal article" date="2016" name="Mol. Biol. Evol.">
        <title>Comparative Genomics of Early-Diverging Mushroom-Forming Fungi Provides Insights into the Origins of Lignocellulose Decay Capabilities.</title>
        <authorList>
            <person name="Nagy L.G."/>
            <person name="Riley R."/>
            <person name="Tritt A."/>
            <person name="Adam C."/>
            <person name="Daum C."/>
            <person name="Floudas D."/>
            <person name="Sun H."/>
            <person name="Yadav J.S."/>
            <person name="Pangilinan J."/>
            <person name="Larsson K.H."/>
            <person name="Matsuura K."/>
            <person name="Barry K."/>
            <person name="Labutti K."/>
            <person name="Kuo R."/>
            <person name="Ohm R.A."/>
            <person name="Bhattacharya S.S."/>
            <person name="Shirouzu T."/>
            <person name="Yoshinaga Y."/>
            <person name="Martin F.M."/>
            <person name="Grigoriev I.V."/>
            <person name="Hibbett D.S."/>
        </authorList>
    </citation>
    <scope>NUCLEOTIDE SEQUENCE [LARGE SCALE GENOMIC DNA]</scope>
    <source>
        <strain evidence="2 3">HHB9708</strain>
    </source>
</reference>